<dbReference type="FunFam" id="3.30.1010.10:FF:000014">
    <property type="entry name" value="Phosphatidylinositol 4-kinase STT4"/>
    <property type="match status" value="1"/>
</dbReference>
<dbReference type="InterPro" id="IPR018936">
    <property type="entry name" value="PI3/4_kinase_CS"/>
</dbReference>
<evidence type="ECO:0000256" key="2">
    <source>
        <dbReference type="ARBA" id="ARBA00006209"/>
    </source>
</evidence>
<dbReference type="InterPro" id="IPR016024">
    <property type="entry name" value="ARM-type_fold"/>
</dbReference>
<dbReference type="GO" id="GO:0046854">
    <property type="term" value="P:phosphatidylinositol phosphate biosynthetic process"/>
    <property type="evidence" value="ECO:0007669"/>
    <property type="project" value="InterPro"/>
</dbReference>
<name>A0A1Y1VAZ8_9FUNG</name>
<dbReference type="InterPro" id="IPR042236">
    <property type="entry name" value="PI3K_accessory_sf"/>
</dbReference>
<dbReference type="GO" id="GO:0005886">
    <property type="term" value="C:plasma membrane"/>
    <property type="evidence" value="ECO:0007669"/>
    <property type="project" value="TreeGrafter"/>
</dbReference>
<dbReference type="PANTHER" id="PTHR10048:SF15">
    <property type="entry name" value="PHOSPHATIDYLINOSITOL 4-KINASE ALPHA"/>
    <property type="match status" value="1"/>
</dbReference>
<comment type="similarity">
    <text evidence="2">Belongs to the PI3/PI4-kinase family. Type III PI4K subfamily.</text>
</comment>
<dbReference type="SUPFAM" id="SSF48371">
    <property type="entry name" value="ARM repeat"/>
    <property type="match status" value="1"/>
</dbReference>
<dbReference type="SUPFAM" id="SSF56112">
    <property type="entry name" value="Protein kinase-like (PK-like)"/>
    <property type="match status" value="1"/>
</dbReference>
<dbReference type="PROSITE" id="PS51545">
    <property type="entry name" value="PIK_HELICAL"/>
    <property type="match status" value="1"/>
</dbReference>
<dbReference type="EC" id="2.7.1.67" evidence="3"/>
<reference evidence="11 12" key="2">
    <citation type="submission" date="2016-08" db="EMBL/GenBank/DDBJ databases">
        <title>Pervasive Adenine N6-methylation of Active Genes in Fungi.</title>
        <authorList>
            <consortium name="DOE Joint Genome Institute"/>
            <person name="Mondo S.J."/>
            <person name="Dannebaum R.O."/>
            <person name="Kuo R.C."/>
            <person name="Labutti K."/>
            <person name="Haridas S."/>
            <person name="Kuo A."/>
            <person name="Salamov A."/>
            <person name="Ahrendt S.R."/>
            <person name="Lipzen A."/>
            <person name="Sullivan W."/>
            <person name="Andreopoulos W.B."/>
            <person name="Clum A."/>
            <person name="Lindquist E."/>
            <person name="Daum C."/>
            <person name="Ramamoorthy G.K."/>
            <person name="Gryganskyi A."/>
            <person name="Culley D."/>
            <person name="Magnuson J.K."/>
            <person name="James T.Y."/>
            <person name="O'Malley M.A."/>
            <person name="Stajich J.E."/>
            <person name="Spatafora J.W."/>
            <person name="Visel A."/>
            <person name="Grigoriev I.V."/>
        </authorList>
    </citation>
    <scope>NUCLEOTIDE SEQUENCE [LARGE SCALE GENOMIC DNA]</scope>
    <source>
        <strain evidence="12">finn</strain>
    </source>
</reference>
<keyword evidence="12" id="KW-1185">Reference proteome</keyword>
<dbReference type="PANTHER" id="PTHR10048">
    <property type="entry name" value="PHOSPHATIDYLINOSITOL KINASE"/>
    <property type="match status" value="1"/>
</dbReference>
<evidence type="ECO:0000256" key="8">
    <source>
        <dbReference type="SAM" id="MobiDB-lite"/>
    </source>
</evidence>
<dbReference type="SMART" id="SM00146">
    <property type="entry name" value="PI3Kc"/>
    <property type="match status" value="1"/>
</dbReference>
<dbReference type="PROSITE" id="PS00915">
    <property type="entry name" value="PI3_4_KINASE_1"/>
    <property type="match status" value="1"/>
</dbReference>
<comment type="caution">
    <text evidence="11">The sequence shown here is derived from an EMBL/GenBank/DDBJ whole genome shotgun (WGS) entry which is preliminary data.</text>
</comment>
<dbReference type="Pfam" id="PF00613">
    <property type="entry name" value="PI3Ka"/>
    <property type="match status" value="1"/>
</dbReference>
<dbReference type="InterPro" id="IPR015433">
    <property type="entry name" value="PI3/4_kinase"/>
</dbReference>
<dbReference type="GO" id="GO:0005737">
    <property type="term" value="C:cytoplasm"/>
    <property type="evidence" value="ECO:0007669"/>
    <property type="project" value="TreeGrafter"/>
</dbReference>
<dbReference type="FunFam" id="1.25.40.70:FF:000011">
    <property type="entry name" value="Phosphatidylinositol 4-kinase alpha"/>
    <property type="match status" value="1"/>
</dbReference>
<dbReference type="Proteomes" id="UP000193719">
    <property type="component" value="Unassembled WGS sequence"/>
</dbReference>
<dbReference type="STRING" id="1754191.A0A1Y1VAZ8"/>
<dbReference type="Pfam" id="PF19274">
    <property type="entry name" value="PI4K_N"/>
    <property type="match status" value="2"/>
</dbReference>
<organism evidence="11 12">
    <name type="scientific">Piromyces finnis</name>
    <dbReference type="NCBI Taxonomy" id="1754191"/>
    <lineage>
        <taxon>Eukaryota</taxon>
        <taxon>Fungi</taxon>
        <taxon>Fungi incertae sedis</taxon>
        <taxon>Chytridiomycota</taxon>
        <taxon>Chytridiomycota incertae sedis</taxon>
        <taxon>Neocallimastigomycetes</taxon>
        <taxon>Neocallimastigales</taxon>
        <taxon>Neocallimastigaceae</taxon>
        <taxon>Piromyces</taxon>
    </lineage>
</organism>
<feature type="region of interest" description="Disordered" evidence="8">
    <location>
        <begin position="1586"/>
        <end position="1608"/>
    </location>
</feature>
<dbReference type="InterPro" id="IPR036940">
    <property type="entry name" value="PI3/4_kinase_cat_sf"/>
</dbReference>
<feature type="domain" description="PIK helical" evidence="10">
    <location>
        <begin position="1314"/>
        <end position="1492"/>
    </location>
</feature>
<feature type="compositionally biased region" description="Acidic residues" evidence="8">
    <location>
        <begin position="1593"/>
        <end position="1607"/>
    </location>
</feature>
<evidence type="ECO:0000256" key="6">
    <source>
        <dbReference type="ARBA" id="ARBA00022777"/>
    </source>
</evidence>
<evidence type="ECO:0000313" key="11">
    <source>
        <dbReference type="EMBL" id="ORX50738.1"/>
    </source>
</evidence>
<sequence length="1875" mass="216880">MNHSTLTLQLHLAEVLATSPRKEWKNIEKFMTFKVPEDNKIEIIPSRTQESIFSLAYYLEKSDGTHVEKILPYLVNCYKYIESISINEKLRIEDCYSMQFFSKALLEKLFMFAEKNNEYKDKVNELAWDSLTLHTKIFSEISEKETSVSYSTLILYGIIQLLQIINCYIDNWSEEYLEKTHELFTIFVKSSSLKTVHAISTYTFQGSKENSIIIKSCREYVPFFNKRHIIETGLSQSKLIGLVFKFLKKILMTDIKEAYKEKQRQLNQSIHQERLWNILSYNKISFNSSFKNETVNEIYQTSIRWFSEYTQFIFNSLSRDDNIADQDLYAFTTVLKTIIISSLHLKHIDEDFVNKLKNIILDTTNIPKLPMTVAVLEALGVIMINFDNLQTTVSLVIKSFLIQPSISFTKLDNTSVTILRQCAADSISLALKGIDSTKLSKAVLVHYCDELYGISKEISGVKTIIYHNVLKAITSIACQINKKEIIDMAVPALTRRLNENEDQINALYCLVEIALTNDATVFRDIINLLSEISKQENYENNNKVKIIYQCFLIIARTPNLPPKFYELLLESLLFIFVSKTLLLPPKVLKHRVKIDEFTPLLVILKELFSHDLIHPELNCSNEMNVAFRNFWFYCILLGFRNGQWYSNWQFILTTISKYTPTLLISGSNANSLETILESNSILRQKFSDGLQALIKSECQNVVLKSTDINGLSFIQSAYLLTVHQLESMRMDKLDITYIFQYILNEATNNSGITSAMDALSDKILDIYLKKQEASIGTKEFTENIEKQIGFIVTNASHRLKRIRNFSRRYLEKIVKKFPSVLMNKKTLYLMLNILIALTSSSSIKSSEKLFTDHSSINDLTSYLEVADGCDHKKELANEYLGLCKQWIEYASKVSSFEINGLLQSYLLNIHIPTPGSERFIGTGVTSKFGDMFGSKFINSSFMNTFSLQSYCIGKVLGIRDAVRENLMSESSILAQMKGKLQCFDKETDPSKVVEKFTSELYMVCAYIIVSENVDKDLLQDVCWVPIHMFNAKIMAVAKAAWIWLMTTRPELSLIILTELLSAWEWSKFKKRGIFSLSKKREDPFMHRITYTVPAKRKPKAHFAEVHSIWVEFLSDRYNVLKYNGDVYDKVFMKLIQISFNDDALSNNMYARKTTFQLLTLGMKIIQHQKQRHDDAKYELLLKKELYEVAFSWFKDPSVWGDSNDKQTLENEIKAIDEFCQVIKTDVRNNYSTLRSIEKFKTNSIVYKMIFQQYSKLNFEQFTKNIMKIFENAQEILLLLLEDELRHLDIWYDPERKQTKKINIPSNINFNKNKWGSLIQNAWNISPLLASEIPNKFKLPVLHSELIRFITTNPLAVIDSTSALGEVISQKCNISNNYGFRSLLYWTHVSPIHAISFLANQTEKNPWEIQYSLRVLEHFPADMIFFYVPQIVQLLRNDPLGYAEHYILKTANSSQLFAHQIIWNMKANMCIEGKDGAIIADKIKPVLERIIEKIVNPLSGSDKEFYEREFNFFNEVTGISGKLMPYIKCSKPEKKKKIDEEMAKIKVDVGVYLPSNPDSIVVDIDYKSGIPLQSHAKAPFLATFKTKPRSASEENNEENEDNEISEEEVSTKEIWESAIFKVGDDCRQDILSLQLIAIFKSIFVKDDLDMYLYPYRVVATDTGCGVIECIPNSISRDQMGREKVNSLYDYYVVKFGHADTVSYQKARANFIRSLAAYSLVLYMLQIKDRHNGNIMFDSEGYIIHIDFGFILDISPGGINFENVPFKLTSEMLEVMRTEIESQPYEWFCELCIRGYLAIRPYATQIIEMVSLMQESGLPCFRGEVTLKKLKSRFQLDLTEQQAAEFMSEKIQQSKQNIRSVAYDHFQKIQNEIPYHR</sequence>
<dbReference type="InterPro" id="IPR011009">
    <property type="entry name" value="Kinase-like_dom_sf"/>
</dbReference>
<gene>
    <name evidence="11" type="ORF">BCR36DRAFT_583325</name>
</gene>
<dbReference type="InterPro" id="IPR045495">
    <property type="entry name" value="PI4K_N"/>
</dbReference>
<keyword evidence="6" id="KW-0418">Kinase</keyword>
<dbReference type="PROSITE" id="PS50290">
    <property type="entry name" value="PI3_4_KINASE_3"/>
    <property type="match status" value="1"/>
</dbReference>
<dbReference type="GO" id="GO:0048015">
    <property type="term" value="P:phosphatidylinositol-mediated signaling"/>
    <property type="evidence" value="ECO:0007669"/>
    <property type="project" value="TreeGrafter"/>
</dbReference>
<accession>A0A1Y1VAZ8</accession>
<keyword evidence="5" id="KW-0547">Nucleotide-binding</keyword>
<dbReference type="Gene3D" id="1.25.40.70">
    <property type="entry name" value="Phosphatidylinositol 3-kinase, accessory domain (PIK)"/>
    <property type="match status" value="1"/>
</dbReference>
<reference evidence="11 12" key="1">
    <citation type="submission" date="2016-08" db="EMBL/GenBank/DDBJ databases">
        <title>Genomes of anaerobic fungi encode conserved fungal cellulosomes for biomass hydrolysis.</title>
        <authorList>
            <consortium name="DOE Joint Genome Institute"/>
            <person name="Haitjema C.H."/>
            <person name="Gilmore S.P."/>
            <person name="Henske J.K."/>
            <person name="Solomon K.V."/>
            <person name="De Groot R."/>
            <person name="Kuo A."/>
            <person name="Mondo S.J."/>
            <person name="Salamov A.A."/>
            <person name="Labutti K."/>
            <person name="Zhao Z."/>
            <person name="Chiniquy J."/>
            <person name="Barry K."/>
            <person name="Brewer H.M."/>
            <person name="Purvine S.O."/>
            <person name="Wright A.T."/>
            <person name="Boxma B."/>
            <person name="Van Alen T."/>
            <person name="Hackstein J.H."/>
            <person name="Baker S.E."/>
            <person name="Grigoriev I.V."/>
            <person name="O'Malley M.A."/>
        </authorList>
    </citation>
    <scope>NUCLEOTIDE SEQUENCE [LARGE SCALE GENOMIC DNA]</scope>
    <source>
        <strain evidence="12">finn</strain>
    </source>
</reference>
<protein>
    <recommendedName>
        <fullName evidence="3">1-phosphatidylinositol 4-kinase</fullName>
        <ecNumber evidence="3">2.7.1.67</ecNumber>
    </recommendedName>
</protein>
<feature type="domain" description="PI3K/PI4K catalytic" evidence="9">
    <location>
        <begin position="1565"/>
        <end position="1857"/>
    </location>
</feature>
<dbReference type="OrthoDB" id="10264149at2759"/>
<evidence type="ECO:0000256" key="3">
    <source>
        <dbReference type="ARBA" id="ARBA00012169"/>
    </source>
</evidence>
<evidence type="ECO:0000259" key="9">
    <source>
        <dbReference type="PROSITE" id="PS50290"/>
    </source>
</evidence>
<evidence type="ECO:0000256" key="4">
    <source>
        <dbReference type="ARBA" id="ARBA00022679"/>
    </source>
</evidence>
<evidence type="ECO:0000313" key="12">
    <source>
        <dbReference type="Proteomes" id="UP000193719"/>
    </source>
</evidence>
<dbReference type="InterPro" id="IPR000403">
    <property type="entry name" value="PI3/4_kinase_cat_dom"/>
</dbReference>
<dbReference type="PROSITE" id="PS00916">
    <property type="entry name" value="PI3_4_KINASE_2"/>
    <property type="match status" value="1"/>
</dbReference>
<dbReference type="EMBL" id="MCFH01000020">
    <property type="protein sequence ID" value="ORX50738.1"/>
    <property type="molecule type" value="Genomic_DNA"/>
</dbReference>
<proteinExistence type="inferred from homology"/>
<dbReference type="GO" id="GO:0004430">
    <property type="term" value="F:1-phosphatidylinositol 4-kinase activity"/>
    <property type="evidence" value="ECO:0007669"/>
    <property type="project" value="UniProtKB-EC"/>
</dbReference>
<evidence type="ECO:0000256" key="1">
    <source>
        <dbReference type="ARBA" id="ARBA00001686"/>
    </source>
</evidence>
<dbReference type="InterPro" id="IPR001263">
    <property type="entry name" value="PI3K_accessory_dom"/>
</dbReference>
<dbReference type="Gene3D" id="3.30.1010.10">
    <property type="entry name" value="Phosphatidylinositol 3-kinase Catalytic Subunit, Chain A, domain 4"/>
    <property type="match status" value="1"/>
</dbReference>
<dbReference type="CDD" id="cd05167">
    <property type="entry name" value="PI4Kc_III_alpha"/>
    <property type="match status" value="1"/>
</dbReference>
<evidence type="ECO:0000259" key="10">
    <source>
        <dbReference type="PROSITE" id="PS51545"/>
    </source>
</evidence>
<dbReference type="FunFam" id="1.10.1070.11:FF:000012">
    <property type="entry name" value="Phosphatidylinositol 4-kinase alpha 1"/>
    <property type="match status" value="1"/>
</dbReference>
<keyword evidence="7" id="KW-0067">ATP-binding</keyword>
<dbReference type="Pfam" id="PF00454">
    <property type="entry name" value="PI3_PI4_kinase"/>
    <property type="match status" value="1"/>
</dbReference>
<dbReference type="Gene3D" id="1.10.1070.11">
    <property type="entry name" value="Phosphatidylinositol 3-/4-kinase, catalytic domain"/>
    <property type="match status" value="1"/>
</dbReference>
<evidence type="ECO:0000256" key="5">
    <source>
        <dbReference type="ARBA" id="ARBA00022741"/>
    </source>
</evidence>
<dbReference type="GO" id="GO:0005524">
    <property type="term" value="F:ATP binding"/>
    <property type="evidence" value="ECO:0007669"/>
    <property type="project" value="UniProtKB-KW"/>
</dbReference>
<evidence type="ECO:0000256" key="7">
    <source>
        <dbReference type="ARBA" id="ARBA00022840"/>
    </source>
</evidence>
<comment type="catalytic activity">
    <reaction evidence="1">
        <text>a 1,2-diacyl-sn-glycero-3-phospho-(1D-myo-inositol) + ATP = a 1,2-diacyl-sn-glycero-3-phospho-(1D-myo-inositol 4-phosphate) + ADP + H(+)</text>
        <dbReference type="Rhea" id="RHEA:19877"/>
        <dbReference type="ChEBI" id="CHEBI:15378"/>
        <dbReference type="ChEBI" id="CHEBI:30616"/>
        <dbReference type="ChEBI" id="CHEBI:57880"/>
        <dbReference type="ChEBI" id="CHEBI:58178"/>
        <dbReference type="ChEBI" id="CHEBI:456216"/>
        <dbReference type="EC" id="2.7.1.67"/>
    </reaction>
</comment>
<keyword evidence="4" id="KW-0808">Transferase</keyword>